<proteinExistence type="predicted"/>
<accession>A0AAV8CTE9</accession>
<reference evidence="2" key="1">
    <citation type="submission" date="2022-08" db="EMBL/GenBank/DDBJ databases">
        <authorList>
            <person name="Marques A."/>
        </authorList>
    </citation>
    <scope>NUCLEOTIDE SEQUENCE</scope>
    <source>
        <strain evidence="2">RhyPub2mFocal</strain>
        <tissue evidence="2">Leaves</tissue>
    </source>
</reference>
<comment type="caution">
    <text evidence="2">The sequence shown here is derived from an EMBL/GenBank/DDBJ whole genome shotgun (WGS) entry which is preliminary data.</text>
</comment>
<dbReference type="Proteomes" id="UP001140206">
    <property type="component" value="Chromosome 4"/>
</dbReference>
<keyword evidence="2" id="KW-0808">Transferase</keyword>
<keyword evidence="2" id="KW-0695">RNA-directed DNA polymerase</keyword>
<keyword evidence="3" id="KW-1185">Reference proteome</keyword>
<evidence type="ECO:0000259" key="1">
    <source>
        <dbReference type="Pfam" id="PF13966"/>
    </source>
</evidence>
<evidence type="ECO:0000313" key="2">
    <source>
        <dbReference type="EMBL" id="KAJ4759044.1"/>
    </source>
</evidence>
<feature type="domain" description="Reverse transcriptase zinc-binding" evidence="1">
    <location>
        <begin position="6"/>
        <end position="72"/>
    </location>
</feature>
<gene>
    <name evidence="2" type="ORF">LUZ62_069419</name>
</gene>
<dbReference type="EMBL" id="JAMFTS010000004">
    <property type="protein sequence ID" value="KAJ4759044.1"/>
    <property type="molecule type" value="Genomic_DNA"/>
</dbReference>
<dbReference type="GO" id="GO:0003964">
    <property type="term" value="F:RNA-directed DNA polymerase activity"/>
    <property type="evidence" value="ECO:0007669"/>
    <property type="project" value="UniProtKB-KW"/>
</dbReference>
<protein>
    <submittedName>
        <fullName evidence="2">RNA-directed DNA polymerase (Reverse transcriptase)-related family protein</fullName>
    </submittedName>
</protein>
<dbReference type="AlphaFoldDB" id="A0AAV8CTE9"/>
<dbReference type="InterPro" id="IPR026960">
    <property type="entry name" value="RVT-Znf"/>
</dbReference>
<organism evidence="2 3">
    <name type="scientific">Rhynchospora pubera</name>
    <dbReference type="NCBI Taxonomy" id="906938"/>
    <lineage>
        <taxon>Eukaryota</taxon>
        <taxon>Viridiplantae</taxon>
        <taxon>Streptophyta</taxon>
        <taxon>Embryophyta</taxon>
        <taxon>Tracheophyta</taxon>
        <taxon>Spermatophyta</taxon>
        <taxon>Magnoliopsida</taxon>
        <taxon>Liliopsida</taxon>
        <taxon>Poales</taxon>
        <taxon>Cyperaceae</taxon>
        <taxon>Cyperoideae</taxon>
        <taxon>Rhynchosporeae</taxon>
        <taxon>Rhynchospora</taxon>
    </lineage>
</organism>
<dbReference type="Pfam" id="PF13966">
    <property type="entry name" value="zf-RVT"/>
    <property type="match status" value="1"/>
</dbReference>
<sequence length="153" mass="18496">MIPKHNSTLKEIWKLKIPPRMIIFLWRMLQNRIATVDTLRKRDWPMPSICYLCRNGEDSVQHLFNECRYTLQAKHSLFCYPHNLHLFQIDTTLLLLSKSPQAPVQTRELLAIMTFLIWRERCQRIFNEKHNNLHFQALVDQTILERDSYYARK</sequence>
<keyword evidence="2" id="KW-0548">Nucleotidyltransferase</keyword>
<name>A0AAV8CTE9_9POAL</name>
<evidence type="ECO:0000313" key="3">
    <source>
        <dbReference type="Proteomes" id="UP001140206"/>
    </source>
</evidence>